<keyword evidence="11" id="KW-0732">Signal</keyword>
<dbReference type="GO" id="GO:0006816">
    <property type="term" value="P:calcium ion transport"/>
    <property type="evidence" value="ECO:0007669"/>
    <property type="project" value="TreeGrafter"/>
</dbReference>
<evidence type="ECO:0000256" key="2">
    <source>
        <dbReference type="ARBA" id="ARBA00022692"/>
    </source>
</evidence>
<evidence type="ECO:0000256" key="5">
    <source>
        <dbReference type="ARBA" id="ARBA00022989"/>
    </source>
</evidence>
<evidence type="ECO:0000256" key="1">
    <source>
        <dbReference type="ARBA" id="ARBA00004141"/>
    </source>
</evidence>
<evidence type="ECO:0000259" key="13">
    <source>
        <dbReference type="PROSITE" id="PS50853"/>
    </source>
</evidence>
<dbReference type="InterPro" id="IPR013783">
    <property type="entry name" value="Ig-like_fold"/>
</dbReference>
<dbReference type="Proteomes" id="UP000248039">
    <property type="component" value="Unassembled WGS sequence"/>
</dbReference>
<keyword evidence="15" id="KW-1185">Reference proteome</keyword>
<evidence type="ECO:0000256" key="7">
    <source>
        <dbReference type="ARBA" id="ARBA00023136"/>
    </source>
</evidence>
<dbReference type="SMART" id="SM00060">
    <property type="entry name" value="FN3"/>
    <property type="match status" value="1"/>
</dbReference>
<dbReference type="EMBL" id="PYBW01000019">
    <property type="protein sequence ID" value="PYC86580.1"/>
    <property type="molecule type" value="Genomic_DNA"/>
</dbReference>
<sequence length="914" mass="95279">MRKWRRRSASAALVAALALSGLSLVGAAGAGGRPTSGVGSCTLKGWDPASSPANAKNLPAGKRPMNYKPDDFDCTGAKFAAPGVEFTKFPQPKDFNITNKTVMQTVNGQQAVTAQPAAAVNPTAPYFPPFQHFVVIYRENHTFDDYLGDCATTIAAGCNGQVQSTNHISSVPNLHSLAKTYSLSDSYSTGVQPPSGPNHWFLFSGQSSSSSQQQSYPANGTQFDRFLRSDSGPTDEGTNACTPPSGSSSGSSPYTFIMNGDIYWMLNSGSGYWKNPGTGKAEVLPPNRPGTNIPEELHTNEYTCLNQSIPDSTVSNDYLNFINTNGMPAYNYVELFNDHPGTYQDVPGNDTATNNIVNSIMTNPTYKDNTLIVVTEDDTQNGSNGSDHVSNTYRVPLLVIGNPAYVKQHYVSHVAYNTGNVLAAMERTMENVHSGVIDPNDNLGTSTFPMTTADQAALGDPLEDFWVQGSTPLSATAKGSPTNGNAPLTENFTGSASGGTAPYSYSWNFGDGATSTTQNPSHTYTAAGTYTATLTVTDAASPAHTATSQVTTTVSAVGNPLAASASATPTSGQVPLNVAFTGTGTGGTPAYSYSWNFGDGTTSTTQNPSHTYSNAGTYTATLTVTDSASPANSATSTVTITAAPIAATVPGAPTGLTGTAGTGQVALNWTPPSNTGGENITSYKVYRGTASGGETLLTSGGCSGLGAVTSCTDTGLTAGQTYYYTVSAVNGVGEGAKSNEASATPSGTGCQARQLLGNAGFENGPSNPGPWTVTSTHSPVDVISSSTSEPARSGTYDAWLDGWGATTTDTLAQTVTLPSGCTNYTFNFWMHIDTAETSTTTAYDTLKLQVLNSSGTVLRTLYTYSNLNHNTGFSQHTFNLSAFAGQQVTLKFTGAEDYQKQTSFVLDDTALNVG</sequence>
<dbReference type="PROSITE" id="PS50853">
    <property type="entry name" value="FN3"/>
    <property type="match status" value="1"/>
</dbReference>
<dbReference type="Pfam" id="PF18911">
    <property type="entry name" value="PKD_4"/>
    <property type="match status" value="2"/>
</dbReference>
<keyword evidence="9" id="KW-0624">Polysaccharide degradation</keyword>
<dbReference type="FunFam" id="2.60.40.10:FF:000270">
    <property type="entry name" value="Cell surface protein"/>
    <property type="match status" value="1"/>
</dbReference>
<dbReference type="InterPro" id="IPR022409">
    <property type="entry name" value="PKD/Chitinase_dom"/>
</dbReference>
<evidence type="ECO:0000256" key="4">
    <source>
        <dbReference type="ARBA" id="ARBA00022801"/>
    </source>
</evidence>
<dbReference type="Gene3D" id="3.40.720.10">
    <property type="entry name" value="Alkaline Phosphatase, subunit A"/>
    <property type="match status" value="1"/>
</dbReference>
<dbReference type="InterPro" id="IPR035986">
    <property type="entry name" value="PKD_dom_sf"/>
</dbReference>
<evidence type="ECO:0000256" key="3">
    <source>
        <dbReference type="ARBA" id="ARBA00022737"/>
    </source>
</evidence>
<protein>
    <recommendedName>
        <fullName evidence="16">PKD domain-containing protein</fullName>
    </recommendedName>
</protein>
<evidence type="ECO:0000256" key="6">
    <source>
        <dbReference type="ARBA" id="ARBA00023026"/>
    </source>
</evidence>
<evidence type="ECO:0000256" key="9">
    <source>
        <dbReference type="ARBA" id="ARBA00023326"/>
    </source>
</evidence>
<dbReference type="GO" id="GO:0005261">
    <property type="term" value="F:monoatomic cation channel activity"/>
    <property type="evidence" value="ECO:0007669"/>
    <property type="project" value="TreeGrafter"/>
</dbReference>
<evidence type="ECO:0000313" key="14">
    <source>
        <dbReference type="EMBL" id="PYC86580.1"/>
    </source>
</evidence>
<keyword evidence="2" id="KW-0812">Transmembrane</keyword>
<evidence type="ECO:0000313" key="15">
    <source>
        <dbReference type="Proteomes" id="UP000248039"/>
    </source>
</evidence>
<comment type="caution">
    <text evidence="14">The sequence shown here is derived from an EMBL/GenBank/DDBJ whole genome shotgun (WGS) entry which is preliminary data.</text>
</comment>
<dbReference type="InterPro" id="IPR017850">
    <property type="entry name" value="Alkaline_phosphatase_core_sf"/>
</dbReference>
<evidence type="ECO:0000256" key="8">
    <source>
        <dbReference type="ARBA" id="ARBA00023295"/>
    </source>
</evidence>
<dbReference type="SMART" id="SM00089">
    <property type="entry name" value="PKD"/>
    <property type="match status" value="2"/>
</dbReference>
<accession>A0A2V4NU48</accession>
<dbReference type="Gene3D" id="2.60.40.10">
    <property type="entry name" value="Immunoglobulins"/>
    <property type="match status" value="3"/>
</dbReference>
<dbReference type="Pfam" id="PF04185">
    <property type="entry name" value="Phosphoesterase"/>
    <property type="match status" value="1"/>
</dbReference>
<dbReference type="AlphaFoldDB" id="A0A2V4NU48"/>
<feature type="chain" id="PRO_5015848010" description="PKD domain-containing protein" evidence="11">
    <location>
        <begin position="28"/>
        <end position="914"/>
    </location>
</feature>
<name>A0A2V4NU48_9ACTN</name>
<keyword evidence="7" id="KW-0472">Membrane</keyword>
<feature type="domain" description="PKD" evidence="12">
    <location>
        <begin position="561"/>
        <end position="642"/>
    </location>
</feature>
<dbReference type="SUPFAM" id="SSF49265">
    <property type="entry name" value="Fibronectin type III"/>
    <property type="match status" value="1"/>
</dbReference>
<dbReference type="RefSeq" id="WP_110666310.1">
    <property type="nucleotide sequence ID" value="NZ_PYBW01000019.1"/>
</dbReference>
<dbReference type="GO" id="GO:0016788">
    <property type="term" value="F:hydrolase activity, acting on ester bonds"/>
    <property type="evidence" value="ECO:0007669"/>
    <property type="project" value="InterPro"/>
</dbReference>
<proteinExistence type="predicted"/>
<dbReference type="PANTHER" id="PTHR46730:SF4">
    <property type="entry name" value="POLYCYSTIC KIDNEY DISEASE PROTEIN 1-LIKE 1"/>
    <property type="match status" value="1"/>
</dbReference>
<keyword evidence="9" id="KW-0119">Carbohydrate metabolism</keyword>
<dbReference type="Gene3D" id="2.60.120.260">
    <property type="entry name" value="Galactose-binding domain-like"/>
    <property type="match status" value="1"/>
</dbReference>
<feature type="domain" description="PKD" evidence="12">
    <location>
        <begin position="473"/>
        <end position="559"/>
    </location>
</feature>
<dbReference type="CDD" id="cd00146">
    <property type="entry name" value="PKD"/>
    <property type="match status" value="2"/>
</dbReference>
<dbReference type="GO" id="GO:0005886">
    <property type="term" value="C:plasma membrane"/>
    <property type="evidence" value="ECO:0007669"/>
    <property type="project" value="TreeGrafter"/>
</dbReference>
<keyword evidence="4" id="KW-0378">Hydrolase</keyword>
<feature type="compositionally biased region" description="Low complexity" evidence="10">
    <location>
        <begin position="243"/>
        <end position="252"/>
    </location>
</feature>
<organism evidence="14 15">
    <name type="scientific">Streptomyces tateyamensis</name>
    <dbReference type="NCBI Taxonomy" id="565073"/>
    <lineage>
        <taxon>Bacteria</taxon>
        <taxon>Bacillati</taxon>
        <taxon>Actinomycetota</taxon>
        <taxon>Actinomycetes</taxon>
        <taxon>Kitasatosporales</taxon>
        <taxon>Streptomycetaceae</taxon>
        <taxon>Streptomyces</taxon>
    </lineage>
</organism>
<dbReference type="GO" id="GO:0000272">
    <property type="term" value="P:polysaccharide catabolic process"/>
    <property type="evidence" value="ECO:0007669"/>
    <property type="project" value="UniProtKB-KW"/>
</dbReference>
<dbReference type="SUPFAM" id="SSF49299">
    <property type="entry name" value="PKD domain"/>
    <property type="match status" value="2"/>
</dbReference>
<dbReference type="InterPro" id="IPR007312">
    <property type="entry name" value="Phosphoesterase"/>
</dbReference>
<feature type="domain" description="Fibronectin type-III" evidence="13">
    <location>
        <begin position="649"/>
        <end position="748"/>
    </location>
</feature>
<keyword evidence="6" id="KW-0843">Virulence</keyword>
<gene>
    <name evidence="14" type="ORF">C7C46_05570</name>
</gene>
<keyword evidence="8" id="KW-0326">Glycosidase</keyword>
<evidence type="ECO:0000256" key="11">
    <source>
        <dbReference type="SAM" id="SignalP"/>
    </source>
</evidence>
<dbReference type="InterPro" id="IPR000601">
    <property type="entry name" value="PKD_dom"/>
</dbReference>
<evidence type="ECO:0008006" key="16">
    <source>
        <dbReference type="Google" id="ProtNLM"/>
    </source>
</evidence>
<keyword evidence="5" id="KW-1133">Transmembrane helix</keyword>
<evidence type="ECO:0000256" key="10">
    <source>
        <dbReference type="SAM" id="MobiDB-lite"/>
    </source>
</evidence>
<feature type="signal peptide" evidence="11">
    <location>
        <begin position="1"/>
        <end position="27"/>
    </location>
</feature>
<dbReference type="PROSITE" id="PS50093">
    <property type="entry name" value="PKD"/>
    <property type="match status" value="2"/>
</dbReference>
<dbReference type="InterPro" id="IPR003961">
    <property type="entry name" value="FN3_dom"/>
</dbReference>
<dbReference type="Pfam" id="PF00041">
    <property type="entry name" value="fn3"/>
    <property type="match status" value="1"/>
</dbReference>
<feature type="compositionally biased region" description="Low complexity" evidence="10">
    <location>
        <begin position="204"/>
        <end position="215"/>
    </location>
</feature>
<dbReference type="OrthoDB" id="6402258at2"/>
<reference evidence="14 15" key="1">
    <citation type="submission" date="2018-03" db="EMBL/GenBank/DDBJ databases">
        <title>Bioinformatic expansion and discovery of thiopeptide antibiotics.</title>
        <authorList>
            <person name="Schwalen C.J."/>
            <person name="Hudson G.A."/>
            <person name="Mitchell D.A."/>
        </authorList>
    </citation>
    <scope>NUCLEOTIDE SEQUENCE [LARGE SCALE GENOMIC DNA]</scope>
    <source>
        <strain evidence="14 15">ATCC 21389</strain>
    </source>
</reference>
<dbReference type="PANTHER" id="PTHR46730">
    <property type="entry name" value="POLYCYSTIN-1"/>
    <property type="match status" value="1"/>
</dbReference>
<dbReference type="CDD" id="cd00063">
    <property type="entry name" value="FN3"/>
    <property type="match status" value="1"/>
</dbReference>
<dbReference type="InterPro" id="IPR036116">
    <property type="entry name" value="FN3_sf"/>
</dbReference>
<keyword evidence="3" id="KW-0677">Repeat</keyword>
<comment type="subcellular location">
    <subcellularLocation>
        <location evidence="1">Membrane</location>
        <topology evidence="1">Multi-pass membrane protein</topology>
    </subcellularLocation>
</comment>
<feature type="region of interest" description="Disordered" evidence="10">
    <location>
        <begin position="198"/>
        <end position="252"/>
    </location>
</feature>
<dbReference type="GO" id="GO:0016798">
    <property type="term" value="F:hydrolase activity, acting on glycosyl bonds"/>
    <property type="evidence" value="ECO:0007669"/>
    <property type="project" value="UniProtKB-KW"/>
</dbReference>
<evidence type="ECO:0000259" key="12">
    <source>
        <dbReference type="PROSITE" id="PS50093"/>
    </source>
</evidence>